<proteinExistence type="predicted"/>
<name>A0ABW7FJF8_9BURK</name>
<keyword evidence="3" id="KW-1185">Reference proteome</keyword>
<evidence type="ECO:0000313" key="2">
    <source>
        <dbReference type="EMBL" id="MFG6441475.1"/>
    </source>
</evidence>
<dbReference type="EMBL" id="JBIGHW010000006">
    <property type="protein sequence ID" value="MFG6441475.1"/>
    <property type="molecule type" value="Genomic_DNA"/>
</dbReference>
<dbReference type="RefSeq" id="WP_394397799.1">
    <property type="nucleotide sequence ID" value="NZ_JBIGHW010000006.1"/>
</dbReference>
<evidence type="ECO:0000256" key="1">
    <source>
        <dbReference type="SAM" id="Phobius"/>
    </source>
</evidence>
<gene>
    <name evidence="2" type="ORF">ACG0Z3_12380</name>
</gene>
<keyword evidence="1" id="KW-1133">Transmembrane helix</keyword>
<keyword evidence="1" id="KW-0472">Membrane</keyword>
<evidence type="ECO:0000313" key="3">
    <source>
        <dbReference type="Proteomes" id="UP001606301"/>
    </source>
</evidence>
<reference evidence="2 3" key="1">
    <citation type="submission" date="2024-08" db="EMBL/GenBank/DDBJ databases">
        <authorList>
            <person name="Lu H."/>
        </authorList>
    </citation>
    <scope>NUCLEOTIDE SEQUENCE [LARGE SCALE GENOMIC DNA]</scope>
    <source>
        <strain evidence="2 3">LKC17W</strain>
    </source>
</reference>
<organism evidence="2 3">
    <name type="scientific">Pelomonas margarita</name>
    <dbReference type="NCBI Taxonomy" id="3299031"/>
    <lineage>
        <taxon>Bacteria</taxon>
        <taxon>Pseudomonadati</taxon>
        <taxon>Pseudomonadota</taxon>
        <taxon>Betaproteobacteria</taxon>
        <taxon>Burkholderiales</taxon>
        <taxon>Sphaerotilaceae</taxon>
        <taxon>Roseateles</taxon>
    </lineage>
</organism>
<protein>
    <submittedName>
        <fullName evidence="2">Uncharacterized protein</fullName>
    </submittedName>
</protein>
<feature type="transmembrane region" description="Helical" evidence="1">
    <location>
        <begin position="100"/>
        <end position="133"/>
    </location>
</feature>
<comment type="caution">
    <text evidence="2">The sequence shown here is derived from an EMBL/GenBank/DDBJ whole genome shotgun (WGS) entry which is preliminary data.</text>
</comment>
<sequence length="155" mass="16696">MAIQVHRGVLKELGDGTTTSTERSSSTLYSYIEIEDGQMLRDVLTASCLDGKLHAALDSTEPVELHVQHGGGMPDLLVALRLGEGRTFATDLDKDSGMRLMYALVACFVVIGIALLPVLGAGLIPLFIAWRLWKKAAVLSETRAHVRGLPNAITV</sequence>
<dbReference type="Proteomes" id="UP001606301">
    <property type="component" value="Unassembled WGS sequence"/>
</dbReference>
<keyword evidence="1" id="KW-0812">Transmembrane</keyword>
<accession>A0ABW7FJF8</accession>